<protein>
    <submittedName>
        <fullName evidence="2">Uncharacterized protein</fullName>
    </submittedName>
</protein>
<evidence type="ECO:0000256" key="1">
    <source>
        <dbReference type="SAM" id="MobiDB-lite"/>
    </source>
</evidence>
<evidence type="ECO:0000313" key="2">
    <source>
        <dbReference type="EMBL" id="GAA2216419.1"/>
    </source>
</evidence>
<feature type="region of interest" description="Disordered" evidence="1">
    <location>
        <begin position="16"/>
        <end position="109"/>
    </location>
</feature>
<sequence>MLGIGIAFVLLLGGTGCQEPAEETGPVIVPTEAGTPAWPEPEPEPEVTEPEPEFTTEPEPEPEYPEPEYTEPEYTEPGQEQETDPCAFPGDPLCPDTPIKVPPPNLDPW</sequence>
<evidence type="ECO:0000313" key="3">
    <source>
        <dbReference type="Proteomes" id="UP001499843"/>
    </source>
</evidence>
<proteinExistence type="predicted"/>
<organism evidence="2 3">
    <name type="scientific">Nonomuraea monospora</name>
    <dbReference type="NCBI Taxonomy" id="568818"/>
    <lineage>
        <taxon>Bacteria</taxon>
        <taxon>Bacillati</taxon>
        <taxon>Actinomycetota</taxon>
        <taxon>Actinomycetes</taxon>
        <taxon>Streptosporangiales</taxon>
        <taxon>Streptosporangiaceae</taxon>
        <taxon>Nonomuraea</taxon>
    </lineage>
</organism>
<comment type="caution">
    <text evidence="2">The sequence shown here is derived from an EMBL/GenBank/DDBJ whole genome shotgun (WGS) entry which is preliminary data.</text>
</comment>
<gene>
    <name evidence="2" type="ORF">GCM10009850_118880</name>
</gene>
<dbReference type="Proteomes" id="UP001499843">
    <property type="component" value="Unassembled WGS sequence"/>
</dbReference>
<reference evidence="3" key="1">
    <citation type="journal article" date="2019" name="Int. J. Syst. Evol. Microbiol.">
        <title>The Global Catalogue of Microorganisms (GCM) 10K type strain sequencing project: providing services to taxonomists for standard genome sequencing and annotation.</title>
        <authorList>
            <consortium name="The Broad Institute Genomics Platform"/>
            <consortium name="The Broad Institute Genome Sequencing Center for Infectious Disease"/>
            <person name="Wu L."/>
            <person name="Ma J."/>
        </authorList>
    </citation>
    <scope>NUCLEOTIDE SEQUENCE [LARGE SCALE GENOMIC DNA]</scope>
    <source>
        <strain evidence="3">JCM 16114</strain>
    </source>
</reference>
<feature type="compositionally biased region" description="Pro residues" evidence="1">
    <location>
        <begin position="100"/>
        <end position="109"/>
    </location>
</feature>
<name>A0ABP5PXL3_9ACTN</name>
<feature type="compositionally biased region" description="Acidic residues" evidence="1">
    <location>
        <begin position="41"/>
        <end position="83"/>
    </location>
</feature>
<accession>A0ABP5PXL3</accession>
<keyword evidence="3" id="KW-1185">Reference proteome</keyword>
<dbReference type="EMBL" id="BAAAQX010000069">
    <property type="protein sequence ID" value="GAA2216419.1"/>
    <property type="molecule type" value="Genomic_DNA"/>
</dbReference>